<dbReference type="PRINTS" id="PR00320">
    <property type="entry name" value="GPROTEINBRPT"/>
</dbReference>
<evidence type="ECO:0000256" key="3">
    <source>
        <dbReference type="PROSITE-ProRule" id="PRU00221"/>
    </source>
</evidence>
<keyword evidence="2" id="KW-0677">Repeat</keyword>
<dbReference type="InterPro" id="IPR036322">
    <property type="entry name" value="WD40_repeat_dom_sf"/>
</dbReference>
<dbReference type="PANTHER" id="PTHR10971">
    <property type="entry name" value="MRNA EXPORT FACTOR AND BUB3"/>
    <property type="match status" value="1"/>
</dbReference>
<dbReference type="InterPro" id="IPR020472">
    <property type="entry name" value="WD40_PAC1"/>
</dbReference>
<keyword evidence="1 3" id="KW-0853">WD repeat</keyword>
<evidence type="ECO:0000313" key="4">
    <source>
        <dbReference type="EMBL" id="CAG8463741.1"/>
    </source>
</evidence>
<dbReference type="PROSITE" id="PS50082">
    <property type="entry name" value="WD_REPEATS_2"/>
    <property type="match status" value="3"/>
</dbReference>
<protein>
    <submittedName>
        <fullName evidence="4">2817_t:CDS:1</fullName>
    </submittedName>
</protein>
<dbReference type="Pfam" id="PF00400">
    <property type="entry name" value="WD40"/>
    <property type="match status" value="3"/>
</dbReference>
<organism evidence="4 5">
    <name type="scientific">Paraglomus occultum</name>
    <dbReference type="NCBI Taxonomy" id="144539"/>
    <lineage>
        <taxon>Eukaryota</taxon>
        <taxon>Fungi</taxon>
        <taxon>Fungi incertae sedis</taxon>
        <taxon>Mucoromycota</taxon>
        <taxon>Glomeromycotina</taxon>
        <taxon>Glomeromycetes</taxon>
        <taxon>Paraglomerales</taxon>
        <taxon>Paraglomeraceae</taxon>
        <taxon>Paraglomus</taxon>
    </lineage>
</organism>
<evidence type="ECO:0000256" key="1">
    <source>
        <dbReference type="ARBA" id="ARBA00022574"/>
    </source>
</evidence>
<feature type="repeat" description="WD" evidence="3">
    <location>
        <begin position="6"/>
        <end position="48"/>
    </location>
</feature>
<feature type="repeat" description="WD" evidence="3">
    <location>
        <begin position="254"/>
        <end position="277"/>
    </location>
</feature>
<keyword evidence="5" id="KW-1185">Reference proteome</keyword>
<dbReference type="EMBL" id="CAJVPJ010000040">
    <property type="protein sequence ID" value="CAG8463741.1"/>
    <property type="molecule type" value="Genomic_DNA"/>
</dbReference>
<dbReference type="InterPro" id="IPR019775">
    <property type="entry name" value="WD40_repeat_CS"/>
</dbReference>
<dbReference type="OrthoDB" id="10262475at2759"/>
<feature type="repeat" description="WD" evidence="3">
    <location>
        <begin position="88"/>
        <end position="129"/>
    </location>
</feature>
<sequence length="347" mass="38660">MQYELYDPPSDAISSVVFSPTNPHLLLVASWDKSVRLYDIHNNQLRQTYTHSAAVLDCCFSDGAHAFSGGLDKSLTKFDFNTANESIIGTHDDAIKCVEYCKDNSVIVTGSWDKTVRLWDIREKDASIGVHAQPNKVFALDVVQYKLVVAMAGRHVFIYDIRYMAEPIQRRESSLKFMTRCVKCMPNGQGLPSKKELSISSTLLFGHGYACSSIEGRVAVEFFDPAPDVQAKKYAFKCHRKIIDGVDTVYPANALAFHPIHGTFASGGADGIVNIWDGFNKKRLRQYPPFPTSVASLSFNFEGKYLAIASSYTFEEGEKDHPPDSVYIRPIGENECKPKTLTESVST</sequence>
<evidence type="ECO:0000256" key="2">
    <source>
        <dbReference type="ARBA" id="ARBA00022737"/>
    </source>
</evidence>
<dbReference type="AlphaFoldDB" id="A0A9N8YYB0"/>
<dbReference type="Gene3D" id="2.130.10.10">
    <property type="entry name" value="YVTN repeat-like/Quinoprotein amine dehydrogenase"/>
    <property type="match status" value="1"/>
</dbReference>
<dbReference type="InterPro" id="IPR001680">
    <property type="entry name" value="WD40_rpt"/>
</dbReference>
<name>A0A9N8YYB0_9GLOM</name>
<dbReference type="InterPro" id="IPR015943">
    <property type="entry name" value="WD40/YVTN_repeat-like_dom_sf"/>
</dbReference>
<dbReference type="PROSITE" id="PS50294">
    <property type="entry name" value="WD_REPEATS_REGION"/>
    <property type="match status" value="1"/>
</dbReference>
<proteinExistence type="predicted"/>
<gene>
    <name evidence="4" type="ORF">POCULU_LOCUS693</name>
</gene>
<comment type="caution">
    <text evidence="4">The sequence shown here is derived from an EMBL/GenBank/DDBJ whole genome shotgun (WGS) entry which is preliminary data.</text>
</comment>
<accession>A0A9N8YYB0</accession>
<reference evidence="4" key="1">
    <citation type="submission" date="2021-06" db="EMBL/GenBank/DDBJ databases">
        <authorList>
            <person name="Kallberg Y."/>
            <person name="Tangrot J."/>
            <person name="Rosling A."/>
        </authorList>
    </citation>
    <scope>NUCLEOTIDE SEQUENCE</scope>
    <source>
        <strain evidence="4">IA702</strain>
    </source>
</reference>
<evidence type="ECO:0000313" key="5">
    <source>
        <dbReference type="Proteomes" id="UP000789572"/>
    </source>
</evidence>
<dbReference type="PROSITE" id="PS00678">
    <property type="entry name" value="WD_REPEATS_1"/>
    <property type="match status" value="1"/>
</dbReference>
<dbReference type="SMART" id="SM00320">
    <property type="entry name" value="WD40"/>
    <property type="match status" value="4"/>
</dbReference>
<dbReference type="Proteomes" id="UP000789572">
    <property type="component" value="Unassembled WGS sequence"/>
</dbReference>
<dbReference type="SUPFAM" id="SSF50978">
    <property type="entry name" value="WD40 repeat-like"/>
    <property type="match status" value="1"/>
</dbReference>